<gene>
    <name evidence="2" type="ORF">LCPAC304_05090</name>
</gene>
<keyword evidence="1" id="KW-1133">Transmembrane helix</keyword>
<feature type="transmembrane region" description="Helical" evidence="1">
    <location>
        <begin position="20"/>
        <end position="45"/>
    </location>
</feature>
<name>A0A481Z9X2_9VIRU</name>
<keyword evidence="1" id="KW-0472">Membrane</keyword>
<protein>
    <submittedName>
        <fullName evidence="2">Uncharacterized protein</fullName>
    </submittedName>
</protein>
<evidence type="ECO:0000256" key="1">
    <source>
        <dbReference type="SAM" id="Phobius"/>
    </source>
</evidence>
<evidence type="ECO:0000313" key="2">
    <source>
        <dbReference type="EMBL" id="QBK92162.1"/>
    </source>
</evidence>
<dbReference type="EMBL" id="MK500568">
    <property type="protein sequence ID" value="QBK92162.1"/>
    <property type="molecule type" value="Genomic_DNA"/>
</dbReference>
<organism evidence="2">
    <name type="scientific">Pithovirus LCPAC304</name>
    <dbReference type="NCBI Taxonomy" id="2506594"/>
    <lineage>
        <taxon>Viruses</taxon>
        <taxon>Pithoviruses</taxon>
    </lineage>
</organism>
<reference evidence="2" key="1">
    <citation type="journal article" date="2019" name="MBio">
        <title>Virus Genomes from Deep Sea Sediments Expand the Ocean Megavirome and Support Independent Origins of Viral Gigantism.</title>
        <authorList>
            <person name="Backstrom D."/>
            <person name="Yutin N."/>
            <person name="Jorgensen S.L."/>
            <person name="Dharamshi J."/>
            <person name="Homa F."/>
            <person name="Zaremba-Niedwiedzka K."/>
            <person name="Spang A."/>
            <person name="Wolf Y.I."/>
            <person name="Koonin E.V."/>
            <person name="Ettema T.J."/>
        </authorList>
    </citation>
    <scope>NUCLEOTIDE SEQUENCE</scope>
</reference>
<keyword evidence="1" id="KW-0812">Transmembrane</keyword>
<feature type="transmembrane region" description="Helical" evidence="1">
    <location>
        <begin position="129"/>
        <end position="153"/>
    </location>
</feature>
<proteinExistence type="predicted"/>
<accession>A0A481Z9X2</accession>
<sequence>MSKDGVGDSLYSGASDFGKFSAIVSGVIGTLFALIFVGFGIYLIVEALRRTKTTQGKITLTKCPKTTDQNRVCDITVSYTSDQPSKMCTAQFTVEDEPKFAKGKEVTVFLDPSEPCVSGSLESQKQDSILGIVLLAGGLLFICILWLIVYLTYKYKFFAASEGVGTVLQIV</sequence>